<proteinExistence type="predicted"/>
<evidence type="ECO:0000313" key="2">
    <source>
        <dbReference type="EnsemblPlants" id="OBART06G14740.1"/>
    </source>
</evidence>
<protein>
    <submittedName>
        <fullName evidence="2">Uncharacterized protein</fullName>
    </submittedName>
</protein>
<keyword evidence="3" id="KW-1185">Reference proteome</keyword>
<dbReference type="HOGENOM" id="CLU_168570_0_0_1"/>
<organism evidence="2">
    <name type="scientific">Oryza barthii</name>
    <dbReference type="NCBI Taxonomy" id="65489"/>
    <lineage>
        <taxon>Eukaryota</taxon>
        <taxon>Viridiplantae</taxon>
        <taxon>Streptophyta</taxon>
        <taxon>Embryophyta</taxon>
        <taxon>Tracheophyta</taxon>
        <taxon>Spermatophyta</taxon>
        <taxon>Magnoliopsida</taxon>
        <taxon>Liliopsida</taxon>
        <taxon>Poales</taxon>
        <taxon>Poaceae</taxon>
        <taxon>BOP clade</taxon>
        <taxon>Oryzoideae</taxon>
        <taxon>Oryzeae</taxon>
        <taxon>Oryzinae</taxon>
        <taxon>Oryza</taxon>
    </lineage>
</organism>
<evidence type="ECO:0000313" key="3">
    <source>
        <dbReference type="Proteomes" id="UP000026960"/>
    </source>
</evidence>
<name>A0A0D3GGL3_9ORYZ</name>
<feature type="region of interest" description="Disordered" evidence="1">
    <location>
        <begin position="1"/>
        <end position="30"/>
    </location>
</feature>
<dbReference type="EnsemblPlants" id="OBART06G14740.1">
    <property type="protein sequence ID" value="OBART06G14740.1"/>
    <property type="gene ID" value="OBART06G14740"/>
</dbReference>
<feature type="region of interest" description="Disordered" evidence="1">
    <location>
        <begin position="56"/>
        <end position="75"/>
    </location>
</feature>
<evidence type="ECO:0000256" key="1">
    <source>
        <dbReference type="SAM" id="MobiDB-lite"/>
    </source>
</evidence>
<dbReference type="PaxDb" id="65489-OBART06G14740.1"/>
<accession>A0A0D3GGL3</accession>
<sequence>MAVSNNHSTASALPPAPTTATSNSGGNNIVTKVMNPSLLQFKLGACITGRMHIKGPPILQKQHQQSRRSQEIGDRDGSILQQRLQSMSQASDFNLVVNISHASRAAPTQRSSK</sequence>
<reference evidence="2" key="2">
    <citation type="submission" date="2015-03" db="UniProtKB">
        <authorList>
            <consortium name="EnsemblPlants"/>
        </authorList>
    </citation>
    <scope>IDENTIFICATION</scope>
</reference>
<dbReference type="Proteomes" id="UP000026960">
    <property type="component" value="Chromosome 6"/>
</dbReference>
<feature type="compositionally biased region" description="Low complexity" evidence="1">
    <location>
        <begin position="8"/>
        <end position="24"/>
    </location>
</feature>
<dbReference type="Gramene" id="OBART06G14740.1">
    <property type="protein sequence ID" value="OBART06G14740.1"/>
    <property type="gene ID" value="OBART06G14740"/>
</dbReference>
<reference evidence="2" key="1">
    <citation type="journal article" date="2009" name="Rice">
        <title>De Novo Next Generation Sequencing of Plant Genomes.</title>
        <authorList>
            <person name="Rounsley S."/>
            <person name="Marri P.R."/>
            <person name="Yu Y."/>
            <person name="He R."/>
            <person name="Sisneros N."/>
            <person name="Goicoechea J.L."/>
            <person name="Lee S.J."/>
            <person name="Angelova A."/>
            <person name="Kudrna D."/>
            <person name="Luo M."/>
            <person name="Affourtit J."/>
            <person name="Desany B."/>
            <person name="Knight J."/>
            <person name="Niazi F."/>
            <person name="Egholm M."/>
            <person name="Wing R.A."/>
        </authorList>
    </citation>
    <scope>NUCLEOTIDE SEQUENCE [LARGE SCALE GENOMIC DNA]</scope>
    <source>
        <strain evidence="2">cv. IRGC 105608</strain>
    </source>
</reference>
<dbReference type="AlphaFoldDB" id="A0A0D3GGL3"/>